<keyword evidence="4" id="KW-1185">Reference proteome</keyword>
<proteinExistence type="predicted"/>
<comment type="caution">
    <text evidence="3">The sequence shown here is derived from an EMBL/GenBank/DDBJ whole genome shotgun (WGS) entry which is preliminary data.</text>
</comment>
<dbReference type="EMBL" id="JASCZI010123947">
    <property type="protein sequence ID" value="MED6165711.1"/>
    <property type="molecule type" value="Genomic_DNA"/>
</dbReference>
<feature type="region of interest" description="Disordered" evidence="2">
    <location>
        <begin position="104"/>
        <end position="136"/>
    </location>
</feature>
<feature type="compositionally biased region" description="Basic and acidic residues" evidence="2">
    <location>
        <begin position="104"/>
        <end position="125"/>
    </location>
</feature>
<organism evidence="3 4">
    <name type="scientific">Stylosanthes scabra</name>
    <dbReference type="NCBI Taxonomy" id="79078"/>
    <lineage>
        <taxon>Eukaryota</taxon>
        <taxon>Viridiplantae</taxon>
        <taxon>Streptophyta</taxon>
        <taxon>Embryophyta</taxon>
        <taxon>Tracheophyta</taxon>
        <taxon>Spermatophyta</taxon>
        <taxon>Magnoliopsida</taxon>
        <taxon>eudicotyledons</taxon>
        <taxon>Gunneridae</taxon>
        <taxon>Pentapetalae</taxon>
        <taxon>rosids</taxon>
        <taxon>fabids</taxon>
        <taxon>Fabales</taxon>
        <taxon>Fabaceae</taxon>
        <taxon>Papilionoideae</taxon>
        <taxon>50 kb inversion clade</taxon>
        <taxon>dalbergioids sensu lato</taxon>
        <taxon>Dalbergieae</taxon>
        <taxon>Pterocarpus clade</taxon>
        <taxon>Stylosanthes</taxon>
    </lineage>
</organism>
<evidence type="ECO:0000256" key="1">
    <source>
        <dbReference type="SAM" id="Coils"/>
    </source>
</evidence>
<evidence type="ECO:0000256" key="2">
    <source>
        <dbReference type="SAM" id="MobiDB-lite"/>
    </source>
</evidence>
<dbReference type="Proteomes" id="UP001341840">
    <property type="component" value="Unassembled WGS sequence"/>
</dbReference>
<evidence type="ECO:0000313" key="3">
    <source>
        <dbReference type="EMBL" id="MED6165711.1"/>
    </source>
</evidence>
<name>A0ABU6UX53_9FABA</name>
<sequence>QQSFSSPQPPQKQLSYLEEALTKLALNTNSFMDETRANFRNQEASIRNLEVQVGQMAKQLNQITEKSPNILPSDTVINPRQKCRQECKAIQVIEVKEAQEVHVEAPKEEPEIIAKIKSQEDDHHPPQSSKKHTRSS</sequence>
<protein>
    <submittedName>
        <fullName evidence="3">Uncharacterized protein</fullName>
    </submittedName>
</protein>
<reference evidence="3 4" key="1">
    <citation type="journal article" date="2023" name="Plants (Basel)">
        <title>Bridging the Gap: Combining Genomics and Transcriptomics Approaches to Understand Stylosanthes scabra, an Orphan Legume from the Brazilian Caatinga.</title>
        <authorList>
            <person name="Ferreira-Neto J.R.C."/>
            <person name="da Silva M.D."/>
            <person name="Binneck E."/>
            <person name="de Melo N.F."/>
            <person name="da Silva R.H."/>
            <person name="de Melo A.L.T.M."/>
            <person name="Pandolfi V."/>
            <person name="Bustamante F.O."/>
            <person name="Brasileiro-Vidal A.C."/>
            <person name="Benko-Iseppon A.M."/>
        </authorList>
    </citation>
    <scope>NUCLEOTIDE SEQUENCE [LARGE SCALE GENOMIC DNA]</scope>
    <source>
        <tissue evidence="3">Leaves</tissue>
    </source>
</reference>
<gene>
    <name evidence="3" type="ORF">PIB30_102242</name>
</gene>
<feature type="coiled-coil region" evidence="1">
    <location>
        <begin position="32"/>
        <end position="66"/>
    </location>
</feature>
<feature type="non-terminal residue" evidence="3">
    <location>
        <position position="1"/>
    </location>
</feature>
<accession>A0ABU6UX53</accession>
<keyword evidence="1" id="KW-0175">Coiled coil</keyword>
<evidence type="ECO:0000313" key="4">
    <source>
        <dbReference type="Proteomes" id="UP001341840"/>
    </source>
</evidence>